<comment type="pathway">
    <text evidence="2">Protein modification; protein ubiquitination.</text>
</comment>
<evidence type="ECO:0000259" key="6">
    <source>
        <dbReference type="PROSITE" id="PS51698"/>
    </source>
</evidence>
<dbReference type="InterPro" id="IPR056512">
    <property type="entry name" value="LIN_N"/>
</dbReference>
<protein>
    <recommendedName>
        <fullName evidence="3">RING-type E3 ubiquitin transferase</fullName>
        <ecNumber evidence="3">2.3.2.27</ecNumber>
    </recommendedName>
</protein>
<keyword evidence="4" id="KW-0808">Transferase</keyword>
<dbReference type="Gene3D" id="3.30.40.10">
    <property type="entry name" value="Zinc/RING finger domain, C3HC4 (zinc finger)"/>
    <property type="match status" value="1"/>
</dbReference>
<proteinExistence type="predicted"/>
<dbReference type="InterPro" id="IPR055566">
    <property type="entry name" value="ARM_LIN"/>
</dbReference>
<accession>A0AAF0PLF5</accession>
<gene>
    <name evidence="7" type="ORF">MTR67_000237</name>
</gene>
<dbReference type="InterPro" id="IPR013083">
    <property type="entry name" value="Znf_RING/FYVE/PHD"/>
</dbReference>
<evidence type="ECO:0000256" key="1">
    <source>
        <dbReference type="ARBA" id="ARBA00000900"/>
    </source>
</evidence>
<dbReference type="Proteomes" id="UP001234989">
    <property type="component" value="Chromosome 1"/>
</dbReference>
<dbReference type="PANTHER" id="PTHR35549:SF1">
    <property type="entry name" value="OS04G0584500 PROTEIN"/>
    <property type="match status" value="1"/>
</dbReference>
<dbReference type="EC" id="2.3.2.27" evidence="3"/>
<organism evidence="7 8">
    <name type="scientific">Solanum verrucosum</name>
    <dbReference type="NCBI Taxonomy" id="315347"/>
    <lineage>
        <taxon>Eukaryota</taxon>
        <taxon>Viridiplantae</taxon>
        <taxon>Streptophyta</taxon>
        <taxon>Embryophyta</taxon>
        <taxon>Tracheophyta</taxon>
        <taxon>Spermatophyta</taxon>
        <taxon>Magnoliopsida</taxon>
        <taxon>eudicotyledons</taxon>
        <taxon>Gunneridae</taxon>
        <taxon>Pentapetalae</taxon>
        <taxon>asterids</taxon>
        <taxon>lamiids</taxon>
        <taxon>Solanales</taxon>
        <taxon>Solanaceae</taxon>
        <taxon>Solanoideae</taxon>
        <taxon>Solaneae</taxon>
        <taxon>Solanum</taxon>
    </lineage>
</organism>
<evidence type="ECO:0000256" key="3">
    <source>
        <dbReference type="ARBA" id="ARBA00012483"/>
    </source>
</evidence>
<name>A0AAF0PLF5_SOLVR</name>
<dbReference type="SUPFAM" id="SSF57850">
    <property type="entry name" value="RING/U-box"/>
    <property type="match status" value="1"/>
</dbReference>
<dbReference type="GO" id="GO:0061630">
    <property type="term" value="F:ubiquitin protein ligase activity"/>
    <property type="evidence" value="ECO:0007669"/>
    <property type="project" value="UniProtKB-EC"/>
</dbReference>
<reference evidence="7" key="1">
    <citation type="submission" date="2023-08" db="EMBL/GenBank/DDBJ databases">
        <title>A de novo genome assembly of Solanum verrucosum Schlechtendal, a Mexican diploid species geographically isolated from the other diploid A-genome species in potato relatives.</title>
        <authorList>
            <person name="Hosaka K."/>
        </authorList>
    </citation>
    <scope>NUCLEOTIDE SEQUENCE</scope>
    <source>
        <tissue evidence="7">Young leaves</tissue>
    </source>
</reference>
<dbReference type="InterPro" id="IPR016024">
    <property type="entry name" value="ARM-type_fold"/>
</dbReference>
<dbReference type="Pfam" id="PF23628">
    <property type="entry name" value="ARM_LIN_C"/>
    <property type="match status" value="1"/>
</dbReference>
<dbReference type="InterPro" id="IPR003613">
    <property type="entry name" value="Ubox_domain"/>
</dbReference>
<evidence type="ECO:0000313" key="8">
    <source>
        <dbReference type="Proteomes" id="UP001234989"/>
    </source>
</evidence>
<feature type="compositionally biased region" description="Basic and acidic residues" evidence="5">
    <location>
        <begin position="52"/>
        <end position="66"/>
    </location>
</feature>
<feature type="compositionally biased region" description="Basic and acidic residues" evidence="5">
    <location>
        <begin position="168"/>
        <end position="181"/>
    </location>
</feature>
<dbReference type="Pfam" id="PF23568">
    <property type="entry name" value="ARM_LIN"/>
    <property type="match status" value="1"/>
</dbReference>
<dbReference type="GO" id="GO:0016567">
    <property type="term" value="P:protein ubiquitination"/>
    <property type="evidence" value="ECO:0007669"/>
    <property type="project" value="InterPro"/>
</dbReference>
<feature type="region of interest" description="Disordered" evidence="5">
    <location>
        <begin position="14"/>
        <end position="69"/>
    </location>
</feature>
<evidence type="ECO:0000313" key="7">
    <source>
        <dbReference type="EMBL" id="WMV06852.1"/>
    </source>
</evidence>
<dbReference type="AlphaFoldDB" id="A0AAF0PLF5"/>
<evidence type="ECO:0000256" key="2">
    <source>
        <dbReference type="ARBA" id="ARBA00004906"/>
    </source>
</evidence>
<dbReference type="SUPFAM" id="SSF48371">
    <property type="entry name" value="ARM repeat"/>
    <property type="match status" value="1"/>
</dbReference>
<dbReference type="PROSITE" id="PS51698">
    <property type="entry name" value="U_BOX"/>
    <property type="match status" value="1"/>
</dbReference>
<dbReference type="Pfam" id="PF04564">
    <property type="entry name" value="U-box"/>
    <property type="match status" value="1"/>
</dbReference>
<dbReference type="PANTHER" id="PTHR35549">
    <property type="entry name" value="OS04G0584500 PROTEIN"/>
    <property type="match status" value="1"/>
</dbReference>
<dbReference type="EMBL" id="CP133612">
    <property type="protein sequence ID" value="WMV06852.1"/>
    <property type="molecule type" value="Genomic_DNA"/>
</dbReference>
<keyword evidence="8" id="KW-1185">Reference proteome</keyword>
<comment type="catalytic activity">
    <reaction evidence="1">
        <text>S-ubiquitinyl-[E2 ubiquitin-conjugating enzyme]-L-cysteine + [acceptor protein]-L-lysine = [E2 ubiquitin-conjugating enzyme]-L-cysteine + N(6)-ubiquitinyl-[acceptor protein]-L-lysine.</text>
        <dbReference type="EC" id="2.3.2.27"/>
    </reaction>
</comment>
<dbReference type="SMART" id="SM00504">
    <property type="entry name" value="Ubox"/>
    <property type="match status" value="1"/>
</dbReference>
<sequence length="1122" mass="126250">MAMSLEDLLAKEGFNKRMSKTMPRASSGTKGRSGPIYRLQDPHKFVASSGTKKPERTKSDIPCHDLKSKHRMGSCDISSDVKRISISSFDEFLSAEASPNNEIVEVGERNDSRYNRIYSNRTYRNESGEGRSGTRSAEDAESKRQSFGKDTQATAKCLNKSSKKVLEHPSFKDGYQKHMEQPETSNSRSTRSSVTNKSSDATTSLRKAEIEHTAAIPALDELAIQAVISILSGHIKHFLLDEDFRTSLRHNSFASLNFIGFEEGLNTESKIIATLEQAIEIVERAAEDCANEKELKKASLQLSVITGLNSDELRDRFTSGIPNSKLAACAHLYLSVIYKIQKKDRIAAKHLLQIFCDSPFQARTSLLPDLWDRMFLPQLSHLKVWHDSEANFLGDLRYKSRKLKLLDKLYSENLDKGTYQFAVYYKDWLTEGAEIPLVPSIQIPPISVSREGSFSNSSHLSSGVGGFSPQPVVSKKLYDEVFRRSHKLGAESEERQEESYEISVRKPARFAAKNLVALTYSAEVIKCIDQDADPGATVDSYGASTAWDAAGVTDSPEENFFMEIFGNSDMKETAPLKTNMLDSFAPADLTKFIFIRITKAALEQETEEVVLPAQGVNYVGRTSINIPQEFICPLTGLIFEDPVTLETGQTFERASIKSWISKGNKTCPVTRRSLECQNVPCSNFILKRVITNWKSEHWRQLLAYFSKLAGNSGGHGWLKNEIAVSVLEQLLIALNQDQRKAALVQLLSLGSLQFLIERFNRGNAREKICVSVLLCSFIEADTNCRNVVARNVDKIRLLNLLQREELVLRRNAFLLLTELICLNRRKDAKFFLKSLHKDNIVKAMHDLQMYLQDCPCEQKIMVALLLLHFNLLAETDMPSTYRDDAVDAMTLALERSLSDGRIREICCKALLILGGHFSFSGKIMTEDWILKQAGFLEGFGVEYTVEEQNNVLADATVMKTEDEEQEAREKWLLDASALLIGSGKKSLVEALSKCLGSGNSEMVRICLTTVAWLSSALALLNDSEFELSAFLAVITQLIECLQHGDLIEHKVLASMCLTQFQQNSRNFFYITLWEKLFKYVFECRVLLMMIAEDFVGPLESLVEVTWTAKELYAIIYRAVEER</sequence>
<feature type="region of interest" description="Disordered" evidence="5">
    <location>
        <begin position="168"/>
        <end position="205"/>
    </location>
</feature>
<dbReference type="InterPro" id="IPR045210">
    <property type="entry name" value="RING-Ubox_PUB"/>
</dbReference>
<feature type="domain" description="U-box" evidence="6">
    <location>
        <begin position="625"/>
        <end position="700"/>
    </location>
</feature>
<feature type="compositionally biased region" description="Low complexity" evidence="5">
    <location>
        <begin position="184"/>
        <end position="199"/>
    </location>
</feature>
<feature type="region of interest" description="Disordered" evidence="5">
    <location>
        <begin position="117"/>
        <end position="154"/>
    </location>
</feature>
<evidence type="ECO:0000256" key="4">
    <source>
        <dbReference type="ARBA" id="ARBA00022679"/>
    </source>
</evidence>
<evidence type="ECO:0000256" key="5">
    <source>
        <dbReference type="SAM" id="MobiDB-lite"/>
    </source>
</evidence>
<dbReference type="CDD" id="cd16664">
    <property type="entry name" value="RING-Ubox_PUB"/>
    <property type="match status" value="1"/>
</dbReference>